<sequence length="70" mass="7778">MMPKSSFENRPLSYWCALIVLVLVSGFMALASGFMAYEVTRESSITVGSAGIGFYVMFYLGSSFFLIRTK</sequence>
<keyword evidence="1" id="KW-0812">Transmembrane</keyword>
<dbReference type="RefSeq" id="WP_154177180.1">
    <property type="nucleotide sequence ID" value="NZ_WJXZ01000013.1"/>
</dbReference>
<keyword evidence="3" id="KW-1185">Reference proteome</keyword>
<dbReference type="Proteomes" id="UP000441754">
    <property type="component" value="Unassembled WGS sequence"/>
</dbReference>
<dbReference type="EMBL" id="WJXZ01000013">
    <property type="protein sequence ID" value="MRS63814.1"/>
    <property type="molecule type" value="Genomic_DNA"/>
</dbReference>
<feature type="transmembrane region" description="Helical" evidence="1">
    <location>
        <begin position="43"/>
        <end position="67"/>
    </location>
</feature>
<gene>
    <name evidence="2" type="ORF">GJJ30_21120</name>
</gene>
<name>A0A7K0EPT6_9BACT</name>
<evidence type="ECO:0000256" key="1">
    <source>
        <dbReference type="SAM" id="Phobius"/>
    </source>
</evidence>
<comment type="caution">
    <text evidence="2">The sequence shown here is derived from an EMBL/GenBank/DDBJ whole genome shotgun (WGS) entry which is preliminary data.</text>
</comment>
<reference evidence="2 3" key="1">
    <citation type="journal article" date="2018" name="Antonie Van Leeuwenhoek">
        <title>Larkinella terrae sp. nov., isolated from soil on Jeju Island, South Korea.</title>
        <authorList>
            <person name="Ten L.N."/>
            <person name="Jeon J."/>
            <person name="Park S.J."/>
            <person name="Park S."/>
            <person name="Lee S.Y."/>
            <person name="Kim M.K."/>
            <person name="Jung H.Y."/>
        </authorList>
    </citation>
    <scope>NUCLEOTIDE SEQUENCE [LARGE SCALE GENOMIC DNA]</scope>
    <source>
        <strain evidence="2 3">KCTC 52001</strain>
    </source>
</reference>
<accession>A0A7K0EPT6</accession>
<keyword evidence="1" id="KW-0472">Membrane</keyword>
<keyword evidence="1" id="KW-1133">Transmembrane helix</keyword>
<protein>
    <submittedName>
        <fullName evidence="2">Uncharacterized protein</fullName>
    </submittedName>
</protein>
<proteinExistence type="predicted"/>
<dbReference type="OrthoDB" id="965008at2"/>
<organism evidence="2 3">
    <name type="scientific">Larkinella terrae</name>
    <dbReference type="NCBI Taxonomy" id="2025311"/>
    <lineage>
        <taxon>Bacteria</taxon>
        <taxon>Pseudomonadati</taxon>
        <taxon>Bacteroidota</taxon>
        <taxon>Cytophagia</taxon>
        <taxon>Cytophagales</taxon>
        <taxon>Spirosomataceae</taxon>
        <taxon>Larkinella</taxon>
    </lineage>
</organism>
<feature type="transmembrane region" description="Helical" evidence="1">
    <location>
        <begin position="12"/>
        <end position="37"/>
    </location>
</feature>
<evidence type="ECO:0000313" key="3">
    <source>
        <dbReference type="Proteomes" id="UP000441754"/>
    </source>
</evidence>
<evidence type="ECO:0000313" key="2">
    <source>
        <dbReference type="EMBL" id="MRS63814.1"/>
    </source>
</evidence>
<dbReference type="AlphaFoldDB" id="A0A7K0EPT6"/>